<feature type="domain" description="PAC" evidence="15">
    <location>
        <begin position="217"/>
        <end position="269"/>
    </location>
</feature>
<evidence type="ECO:0000259" key="15">
    <source>
        <dbReference type="PROSITE" id="PS50113"/>
    </source>
</evidence>
<sequence length="308" mass="35206">MAEHKRAEEKLRKGEAQYRAMLELADVGAFQGDPFTGRFLYVNPKMSEITGYSEEELLGMRFLEVTHPGDREEDSERLQRMVRGEAAECAYEKRYVRKDGQMVWVQVNATLNRDETGRPLRMIAVIQEITERKWVKEELRKSEEFHRFAVEAGRIGTWDLDLRTEECRVSPKMAELMSFSSDQTTVPGAQWWESIVPDDRTLMASALAASIDSDAPFDLEFRIALKDGTERWLYSRGGVSRDVSGKALRVHGASIDVTERKRAEENSRASEERLRRAVEIETVGVIFFKTDGSITDANDAFLRMSGYS</sequence>
<evidence type="ECO:0000256" key="2">
    <source>
        <dbReference type="ARBA" id="ARBA00004429"/>
    </source>
</evidence>
<dbReference type="AlphaFoldDB" id="A0A6J4IG18"/>
<dbReference type="InterPro" id="IPR000700">
    <property type="entry name" value="PAS-assoc_C"/>
</dbReference>
<dbReference type="Pfam" id="PF08447">
    <property type="entry name" value="PAS_3"/>
    <property type="match status" value="2"/>
</dbReference>
<feature type="non-terminal residue" evidence="16">
    <location>
        <position position="308"/>
    </location>
</feature>
<protein>
    <recommendedName>
        <fullName evidence="3">histidine kinase</fullName>
        <ecNumber evidence="3">2.7.13.3</ecNumber>
    </recommendedName>
</protein>
<dbReference type="NCBIfam" id="TIGR00229">
    <property type="entry name" value="sensory_box"/>
    <property type="match status" value="3"/>
</dbReference>
<feature type="domain" description="PAC" evidence="15">
    <location>
        <begin position="89"/>
        <end position="141"/>
    </location>
</feature>
<dbReference type="SMART" id="SM00091">
    <property type="entry name" value="PAS"/>
    <property type="match status" value="2"/>
</dbReference>
<evidence type="ECO:0000256" key="3">
    <source>
        <dbReference type="ARBA" id="ARBA00012438"/>
    </source>
</evidence>
<keyword evidence="5" id="KW-0997">Cell inner membrane</keyword>
<keyword evidence="4" id="KW-1003">Cell membrane</keyword>
<dbReference type="PANTHER" id="PTHR43304:SF1">
    <property type="entry name" value="PAC DOMAIN-CONTAINING PROTEIN"/>
    <property type="match status" value="1"/>
</dbReference>
<keyword evidence="10" id="KW-0547">Nucleotide-binding</keyword>
<gene>
    <name evidence="16" type="ORF">AVDCRST_MAG93-1677</name>
</gene>
<organism evidence="16">
    <name type="scientific">uncultured Chloroflexia bacterium</name>
    <dbReference type="NCBI Taxonomy" id="1672391"/>
    <lineage>
        <taxon>Bacteria</taxon>
        <taxon>Bacillati</taxon>
        <taxon>Chloroflexota</taxon>
        <taxon>Chloroflexia</taxon>
        <taxon>environmental samples</taxon>
    </lineage>
</organism>
<dbReference type="Pfam" id="PF13188">
    <property type="entry name" value="PAS_8"/>
    <property type="match status" value="1"/>
</dbReference>
<evidence type="ECO:0000259" key="14">
    <source>
        <dbReference type="PROSITE" id="PS50112"/>
    </source>
</evidence>
<evidence type="ECO:0000256" key="10">
    <source>
        <dbReference type="ARBA" id="ARBA00022741"/>
    </source>
</evidence>
<evidence type="ECO:0000256" key="11">
    <source>
        <dbReference type="ARBA" id="ARBA00022777"/>
    </source>
</evidence>
<dbReference type="EC" id="2.7.13.3" evidence="3"/>
<dbReference type="GO" id="GO:0004673">
    <property type="term" value="F:protein histidine kinase activity"/>
    <property type="evidence" value="ECO:0007669"/>
    <property type="project" value="UniProtKB-EC"/>
</dbReference>
<dbReference type="Gene3D" id="3.30.450.20">
    <property type="entry name" value="PAS domain"/>
    <property type="match status" value="3"/>
</dbReference>
<keyword evidence="13" id="KW-0472">Membrane</keyword>
<keyword evidence="9" id="KW-0677">Repeat</keyword>
<name>A0A6J4IG18_9CHLR</name>
<dbReference type="InterPro" id="IPR000014">
    <property type="entry name" value="PAS"/>
</dbReference>
<dbReference type="InterPro" id="IPR001610">
    <property type="entry name" value="PAC"/>
</dbReference>
<evidence type="ECO:0000256" key="12">
    <source>
        <dbReference type="ARBA" id="ARBA00022989"/>
    </source>
</evidence>
<evidence type="ECO:0000256" key="4">
    <source>
        <dbReference type="ARBA" id="ARBA00022475"/>
    </source>
</evidence>
<comment type="catalytic activity">
    <reaction evidence="1">
        <text>ATP + protein L-histidine = ADP + protein N-phospho-L-histidine.</text>
        <dbReference type="EC" id="2.7.13.3"/>
    </reaction>
</comment>
<dbReference type="EMBL" id="CADCTR010000568">
    <property type="protein sequence ID" value="CAA9249329.1"/>
    <property type="molecule type" value="Genomic_DNA"/>
</dbReference>
<keyword evidence="8" id="KW-0812">Transmembrane</keyword>
<comment type="subcellular location">
    <subcellularLocation>
        <location evidence="2">Cell inner membrane</location>
        <topology evidence="2">Multi-pass membrane protein</topology>
    </subcellularLocation>
</comment>
<keyword evidence="6" id="KW-0597">Phosphoprotein</keyword>
<evidence type="ECO:0000256" key="8">
    <source>
        <dbReference type="ARBA" id="ARBA00022692"/>
    </source>
</evidence>
<dbReference type="InterPro" id="IPR035965">
    <property type="entry name" value="PAS-like_dom_sf"/>
</dbReference>
<dbReference type="FunFam" id="2.10.70.100:FF:000001">
    <property type="entry name" value="Sensory transduction histidine kinase"/>
    <property type="match status" value="1"/>
</dbReference>
<dbReference type="PROSITE" id="PS50112">
    <property type="entry name" value="PAS"/>
    <property type="match status" value="2"/>
</dbReference>
<evidence type="ECO:0000256" key="5">
    <source>
        <dbReference type="ARBA" id="ARBA00022519"/>
    </source>
</evidence>
<evidence type="ECO:0000256" key="13">
    <source>
        <dbReference type="ARBA" id="ARBA00023136"/>
    </source>
</evidence>
<dbReference type="InterPro" id="IPR052162">
    <property type="entry name" value="Sensor_kinase/Photoreceptor"/>
</dbReference>
<dbReference type="GO" id="GO:0005886">
    <property type="term" value="C:plasma membrane"/>
    <property type="evidence" value="ECO:0007669"/>
    <property type="project" value="UniProtKB-SubCell"/>
</dbReference>
<dbReference type="CDD" id="cd00130">
    <property type="entry name" value="PAS"/>
    <property type="match status" value="2"/>
</dbReference>
<proteinExistence type="predicted"/>
<dbReference type="SMART" id="SM00086">
    <property type="entry name" value="PAC"/>
    <property type="match status" value="2"/>
</dbReference>
<dbReference type="GO" id="GO:0000166">
    <property type="term" value="F:nucleotide binding"/>
    <property type="evidence" value="ECO:0007669"/>
    <property type="project" value="UniProtKB-KW"/>
</dbReference>
<keyword evidence="7" id="KW-0808">Transferase</keyword>
<evidence type="ECO:0000256" key="7">
    <source>
        <dbReference type="ARBA" id="ARBA00022679"/>
    </source>
</evidence>
<feature type="domain" description="PAS" evidence="14">
    <location>
        <begin position="270"/>
        <end position="308"/>
    </location>
</feature>
<dbReference type="SUPFAM" id="SSF55785">
    <property type="entry name" value="PYP-like sensor domain (PAS domain)"/>
    <property type="match status" value="3"/>
</dbReference>
<evidence type="ECO:0000256" key="1">
    <source>
        <dbReference type="ARBA" id="ARBA00000085"/>
    </source>
</evidence>
<evidence type="ECO:0000256" key="6">
    <source>
        <dbReference type="ARBA" id="ARBA00022553"/>
    </source>
</evidence>
<dbReference type="InterPro" id="IPR013655">
    <property type="entry name" value="PAS_fold_3"/>
</dbReference>
<dbReference type="Gene3D" id="2.10.70.100">
    <property type="match status" value="1"/>
</dbReference>
<reference evidence="16" key="1">
    <citation type="submission" date="2020-02" db="EMBL/GenBank/DDBJ databases">
        <authorList>
            <person name="Meier V. D."/>
        </authorList>
    </citation>
    <scope>NUCLEOTIDE SEQUENCE</scope>
    <source>
        <strain evidence="16">AVDCRST_MAG93</strain>
    </source>
</reference>
<dbReference type="PANTHER" id="PTHR43304">
    <property type="entry name" value="PHYTOCHROME-LIKE PROTEIN CPH1"/>
    <property type="match status" value="1"/>
</dbReference>
<dbReference type="PROSITE" id="PS50113">
    <property type="entry name" value="PAC"/>
    <property type="match status" value="2"/>
</dbReference>
<keyword evidence="12" id="KW-1133">Transmembrane helix</keyword>
<evidence type="ECO:0000313" key="16">
    <source>
        <dbReference type="EMBL" id="CAA9249329.1"/>
    </source>
</evidence>
<accession>A0A6J4IG18</accession>
<keyword evidence="11" id="KW-0418">Kinase</keyword>
<feature type="domain" description="PAS" evidence="14">
    <location>
        <begin position="14"/>
        <end position="85"/>
    </location>
</feature>
<evidence type="ECO:0000256" key="9">
    <source>
        <dbReference type="ARBA" id="ARBA00022737"/>
    </source>
</evidence>